<dbReference type="PROSITE" id="PS50995">
    <property type="entry name" value="HTH_MARR_2"/>
    <property type="match status" value="1"/>
</dbReference>
<dbReference type="SMART" id="SM00347">
    <property type="entry name" value="HTH_MARR"/>
    <property type="match status" value="1"/>
</dbReference>
<evidence type="ECO:0000313" key="3">
    <source>
        <dbReference type="Proteomes" id="UP000054837"/>
    </source>
</evidence>
<dbReference type="InterPro" id="IPR036390">
    <property type="entry name" value="WH_DNA-bd_sf"/>
</dbReference>
<dbReference type="Gene3D" id="1.10.10.10">
    <property type="entry name" value="Winged helix-like DNA-binding domain superfamily/Winged helix DNA-binding domain"/>
    <property type="match status" value="1"/>
</dbReference>
<comment type="caution">
    <text evidence="2">The sequence shown here is derived from an EMBL/GenBank/DDBJ whole genome shotgun (WGS) entry which is preliminary data.</text>
</comment>
<dbReference type="PANTHER" id="PTHR33164:SF99">
    <property type="entry name" value="MARR FAMILY REGULATORY PROTEIN"/>
    <property type="match status" value="1"/>
</dbReference>
<dbReference type="PANTHER" id="PTHR33164">
    <property type="entry name" value="TRANSCRIPTIONAL REGULATOR, MARR FAMILY"/>
    <property type="match status" value="1"/>
</dbReference>
<dbReference type="Pfam" id="PF12802">
    <property type="entry name" value="MarR_2"/>
    <property type="match status" value="1"/>
</dbReference>
<dbReference type="GO" id="GO:0003700">
    <property type="term" value="F:DNA-binding transcription factor activity"/>
    <property type="evidence" value="ECO:0007669"/>
    <property type="project" value="InterPro"/>
</dbReference>
<proteinExistence type="predicted"/>
<dbReference type="InterPro" id="IPR000835">
    <property type="entry name" value="HTH_MarR-typ"/>
</dbReference>
<dbReference type="SUPFAM" id="SSF46785">
    <property type="entry name" value="Winged helix' DNA-binding domain"/>
    <property type="match status" value="1"/>
</dbReference>
<evidence type="ECO:0000259" key="1">
    <source>
        <dbReference type="PROSITE" id="PS50995"/>
    </source>
</evidence>
<evidence type="ECO:0000313" key="2">
    <source>
        <dbReference type="EMBL" id="KUG51779.1"/>
    </source>
</evidence>
<dbReference type="Proteomes" id="UP000054837">
    <property type="component" value="Unassembled WGS sequence"/>
</dbReference>
<dbReference type="PRINTS" id="PR00598">
    <property type="entry name" value="HTHMARR"/>
</dbReference>
<protein>
    <submittedName>
        <fullName evidence="2">Transcriptional regulator</fullName>
    </submittedName>
</protein>
<dbReference type="AlphaFoldDB" id="A0A0W8I203"/>
<dbReference type="InterPro" id="IPR036388">
    <property type="entry name" value="WH-like_DNA-bd_sf"/>
</dbReference>
<name>A0A0W8I203_9MICO</name>
<organism evidence="2 3">
    <name type="scientific">Serinicoccus chungangensis</name>
    <dbReference type="NCBI Taxonomy" id="767452"/>
    <lineage>
        <taxon>Bacteria</taxon>
        <taxon>Bacillati</taxon>
        <taxon>Actinomycetota</taxon>
        <taxon>Actinomycetes</taxon>
        <taxon>Micrococcales</taxon>
        <taxon>Ornithinimicrobiaceae</taxon>
        <taxon>Serinicoccus</taxon>
    </lineage>
</organism>
<reference evidence="2 3" key="1">
    <citation type="submission" date="2015-12" db="EMBL/GenBank/DDBJ databases">
        <title>Serinicoccus chungangenesis strain CD08_5 genome sequencing and assembly.</title>
        <authorList>
            <person name="Chander A.M."/>
            <person name="Kaur G."/>
            <person name="Nair G.R."/>
            <person name="Dhawan D.K."/>
            <person name="Kochhar R.K."/>
            <person name="Mayilraj S."/>
            <person name="Bhadada S.K."/>
        </authorList>
    </citation>
    <scope>NUCLEOTIDE SEQUENCE [LARGE SCALE GENOMIC DNA]</scope>
    <source>
        <strain evidence="2 3">CD08_5</strain>
    </source>
</reference>
<accession>A0A0W8I203</accession>
<keyword evidence="3" id="KW-1185">Reference proteome</keyword>
<dbReference type="EMBL" id="LQBL01000031">
    <property type="protein sequence ID" value="KUG51779.1"/>
    <property type="molecule type" value="Genomic_DNA"/>
</dbReference>
<dbReference type="InterPro" id="IPR039422">
    <property type="entry name" value="MarR/SlyA-like"/>
</dbReference>
<dbReference type="GO" id="GO:0006950">
    <property type="term" value="P:response to stress"/>
    <property type="evidence" value="ECO:0007669"/>
    <property type="project" value="TreeGrafter"/>
</dbReference>
<dbReference type="STRING" id="767452.AVL62_07430"/>
<sequence>MTGMVRWLDDEEQRAWRSILRGSHLVRLLMEEALDELGVSLGEYELMSMVSEAPGGRMRMAELAHLVVQSRSRVSHTANRLEKRGWVERVRTPQDRRGVVLVLTESGQDQLHKLAPVHVQSVRSALLDHLTREELITHGDLMRRVVRAIRHGEDEALDAV</sequence>
<feature type="domain" description="HTH marR-type" evidence="1">
    <location>
        <begin position="1"/>
        <end position="147"/>
    </location>
</feature>
<gene>
    <name evidence="2" type="ORF">AVL62_07430</name>
</gene>